<dbReference type="AlphaFoldDB" id="A0A518FN47"/>
<protein>
    <recommendedName>
        <fullName evidence="1">DUF4062 domain-containing protein</fullName>
    </recommendedName>
</protein>
<evidence type="ECO:0000313" key="3">
    <source>
        <dbReference type="Proteomes" id="UP000320839"/>
    </source>
</evidence>
<sequence>MFGGPRIFLSTVSSEFGFMRKAIAKLSTQFGYQPANQEILETESGKLENVPYRKINNCEGLIQLVRDAYVSEPPTLDEEFGGVSYTQQEFLYAQKKKKKIWLLVAHPARLPAKSSTGRT</sequence>
<reference evidence="2 3" key="1">
    <citation type="submission" date="2019-02" db="EMBL/GenBank/DDBJ databases">
        <title>Deep-cultivation of Planctomycetes and their phenomic and genomic characterization uncovers novel biology.</title>
        <authorList>
            <person name="Wiegand S."/>
            <person name="Jogler M."/>
            <person name="Boedeker C."/>
            <person name="Pinto D."/>
            <person name="Vollmers J."/>
            <person name="Rivas-Marin E."/>
            <person name="Kohn T."/>
            <person name="Peeters S.H."/>
            <person name="Heuer A."/>
            <person name="Rast P."/>
            <person name="Oberbeckmann S."/>
            <person name="Bunk B."/>
            <person name="Jeske O."/>
            <person name="Meyerdierks A."/>
            <person name="Storesund J.E."/>
            <person name="Kallscheuer N."/>
            <person name="Luecker S."/>
            <person name="Lage O.M."/>
            <person name="Pohl T."/>
            <person name="Merkel B.J."/>
            <person name="Hornburger P."/>
            <person name="Mueller R.-W."/>
            <person name="Bruemmer F."/>
            <person name="Labrenz M."/>
            <person name="Spormann A.M."/>
            <person name="Op den Camp H."/>
            <person name="Overmann J."/>
            <person name="Amann R."/>
            <person name="Jetten M.S.M."/>
            <person name="Mascher T."/>
            <person name="Medema M.H."/>
            <person name="Devos D.P."/>
            <person name="Kaster A.-K."/>
            <person name="Ovreas L."/>
            <person name="Rohde M."/>
            <person name="Galperin M.Y."/>
            <person name="Jogler C."/>
        </authorList>
    </citation>
    <scope>NUCLEOTIDE SEQUENCE [LARGE SCALE GENOMIC DNA]</scope>
    <source>
        <strain evidence="2 3">Pan153</strain>
    </source>
</reference>
<dbReference type="Pfam" id="PF13271">
    <property type="entry name" value="DUF4062"/>
    <property type="match status" value="1"/>
</dbReference>
<dbReference type="Proteomes" id="UP000320839">
    <property type="component" value="Chromosome"/>
</dbReference>
<dbReference type="RefSeq" id="WP_145455810.1">
    <property type="nucleotide sequence ID" value="NZ_CP036317.1"/>
</dbReference>
<organism evidence="2 3">
    <name type="scientific">Gimesia panareensis</name>
    <dbReference type="NCBI Taxonomy" id="2527978"/>
    <lineage>
        <taxon>Bacteria</taxon>
        <taxon>Pseudomonadati</taxon>
        <taxon>Planctomycetota</taxon>
        <taxon>Planctomycetia</taxon>
        <taxon>Planctomycetales</taxon>
        <taxon>Planctomycetaceae</taxon>
        <taxon>Gimesia</taxon>
    </lineage>
</organism>
<proteinExistence type="predicted"/>
<dbReference type="OrthoDB" id="5760984at2"/>
<accession>A0A518FN47</accession>
<evidence type="ECO:0000259" key="1">
    <source>
        <dbReference type="Pfam" id="PF13271"/>
    </source>
</evidence>
<dbReference type="EMBL" id="CP036317">
    <property type="protein sequence ID" value="QDV17760.1"/>
    <property type="molecule type" value="Genomic_DNA"/>
</dbReference>
<evidence type="ECO:0000313" key="2">
    <source>
        <dbReference type="EMBL" id="QDV17760.1"/>
    </source>
</evidence>
<feature type="domain" description="DUF4062" evidence="1">
    <location>
        <begin position="6"/>
        <end position="93"/>
    </location>
</feature>
<gene>
    <name evidence="2" type="ORF">Pan153_24150</name>
</gene>
<name>A0A518FN47_9PLAN</name>
<dbReference type="InterPro" id="IPR025139">
    <property type="entry name" value="DUF4062"/>
</dbReference>